<name>A0A919U7T2_9ACTN</name>
<proteinExistence type="predicted"/>
<evidence type="ECO:0000256" key="1">
    <source>
        <dbReference type="SAM" id="MobiDB-lite"/>
    </source>
</evidence>
<evidence type="ECO:0000313" key="2">
    <source>
        <dbReference type="EMBL" id="GIG44952.1"/>
    </source>
</evidence>
<dbReference type="AlphaFoldDB" id="A0A919U7T2"/>
<gene>
    <name evidence="2" type="ORF">Dsi01nite_029930</name>
</gene>
<organism evidence="2 3">
    <name type="scientific">Dactylosporangium siamense</name>
    <dbReference type="NCBI Taxonomy" id="685454"/>
    <lineage>
        <taxon>Bacteria</taxon>
        <taxon>Bacillati</taxon>
        <taxon>Actinomycetota</taxon>
        <taxon>Actinomycetes</taxon>
        <taxon>Micromonosporales</taxon>
        <taxon>Micromonosporaceae</taxon>
        <taxon>Dactylosporangium</taxon>
    </lineage>
</organism>
<evidence type="ECO:0000313" key="3">
    <source>
        <dbReference type="Proteomes" id="UP000660611"/>
    </source>
</evidence>
<feature type="region of interest" description="Disordered" evidence="1">
    <location>
        <begin position="78"/>
        <end position="117"/>
    </location>
</feature>
<comment type="caution">
    <text evidence="2">The sequence shown here is derived from an EMBL/GenBank/DDBJ whole genome shotgun (WGS) entry which is preliminary data.</text>
</comment>
<dbReference type="RefSeq" id="WP_203846752.1">
    <property type="nucleotide sequence ID" value="NZ_BAAAVW010000007.1"/>
</dbReference>
<dbReference type="Proteomes" id="UP000660611">
    <property type="component" value="Unassembled WGS sequence"/>
</dbReference>
<reference evidence="2" key="1">
    <citation type="submission" date="2021-01" db="EMBL/GenBank/DDBJ databases">
        <title>Whole genome shotgun sequence of Dactylosporangium siamense NBRC 106093.</title>
        <authorList>
            <person name="Komaki H."/>
            <person name="Tamura T."/>
        </authorList>
    </citation>
    <scope>NUCLEOTIDE SEQUENCE</scope>
    <source>
        <strain evidence="2">NBRC 106093</strain>
    </source>
</reference>
<protein>
    <submittedName>
        <fullName evidence="2">Uncharacterized protein</fullName>
    </submittedName>
</protein>
<keyword evidence="3" id="KW-1185">Reference proteome</keyword>
<dbReference type="EMBL" id="BONQ01000047">
    <property type="protein sequence ID" value="GIG44952.1"/>
    <property type="molecule type" value="Genomic_DNA"/>
</dbReference>
<sequence>MIVDGIDRDDTFLDVRCANGLLMESVHRWSAERGRHVEPYGIDLGLRLVAAARSRLPDWADRLADLLHHALTALVEPRQHTLTTTDRQRPSAPSGHDCTSGTGHGQHANGRRSGGTRAIKCPGGGRCCSLAFSVMSRLVFDEPKTPRVQPLDGTEPTSNWFRASTRLEAVDGRRIVNDLYSRFPDDDGRMRADLHSSDDRRMLGALDELFVHDQLIRRYRVTYEEGEGTRPDFRVYTGAAYVGAVEVATLFLRDDWAAEERRNADLKRQLNQQLPLTTHSVEFEIFRWDATPRLQPMVKWIERTLSELRADPEALQRDEFGCPEKVYINPAVEIVFRFIELPESYVVGADDRAVLGGGSIGGCVDSAERLRQRLDDKAVKYDLRDMPFAIVVGVRDGMCDVGDVHQALTGTSAVVIATGQGVRKGDGFFGHGAHRRAGKHQRVSAVFSLHDWFPGGPYESQLVRFDNPFAAVPFPDDALPCGGRWGVIEREAAQLRAGWLIRPAASTRR</sequence>
<accession>A0A919U7T2</accession>